<protein>
    <submittedName>
        <fullName evidence="1">Uncharacterized protein</fullName>
    </submittedName>
</protein>
<comment type="caution">
    <text evidence="1">The sequence shown here is derived from an EMBL/GenBank/DDBJ whole genome shotgun (WGS) entry which is preliminary data.</text>
</comment>
<dbReference type="Proteomes" id="UP000192328">
    <property type="component" value="Unassembled WGS sequence"/>
</dbReference>
<evidence type="ECO:0000313" key="2">
    <source>
        <dbReference type="Proteomes" id="UP000192328"/>
    </source>
</evidence>
<proteinExistence type="predicted"/>
<keyword evidence="2" id="KW-1185">Reference proteome</keyword>
<dbReference type="EMBL" id="FWXZ01000003">
    <property type="protein sequence ID" value="SMC68253.1"/>
    <property type="molecule type" value="Genomic_DNA"/>
</dbReference>
<reference evidence="1" key="1">
    <citation type="submission" date="2017-04" db="EMBL/GenBank/DDBJ databases">
        <authorList>
            <person name="Varghese N."/>
            <person name="Submissions S."/>
        </authorList>
    </citation>
    <scope>NUCLEOTIDE SEQUENCE</scope>
    <source>
        <strain evidence="1">WTE2008</strain>
    </source>
</reference>
<name>A0AC61PMC1_9FIRM</name>
<organism evidence="1 2">
    <name type="scientific">Aristaeella lactis</name>
    <dbReference type="NCBI Taxonomy" id="3046383"/>
    <lineage>
        <taxon>Bacteria</taxon>
        <taxon>Bacillati</taxon>
        <taxon>Bacillota</taxon>
        <taxon>Clostridia</taxon>
        <taxon>Eubacteriales</taxon>
        <taxon>Aristaeellaceae</taxon>
        <taxon>Aristaeella</taxon>
    </lineage>
</organism>
<sequence>MAEILVIGGGAAGMMAAVFAARAGAEVTLLEKNEKLGKKVYITGKGRCNLTNDCDLDEFLAQVPRNPRFLYSALSFFSSRDMMALMEENGCPVTVQRGRRVFPSSEKASDVTKALTGLLRKWNVRIRLNCDVRCLKTENGLITGAELTDGTFLSADAVILACGGLSYPSTGSTGDGFRFAEALGHTVTPPSPVLVGLETEETWPRSLQGLSLRNVTLSLVSGKKTLYSELGEMLFTHFGISGPLVLEASCHLPQPAKGGRLFIDLKPGLTREQLDARLRRDFTEAGKKQLKSVLPGLLPASFASIFSGLCGISPDLPCNQITAAQREQLLAALKALPLTIKAPRPIDEAVVTRGGVSVKEIEPGTMRSKLIPNLYFAGEMIDVDAHTGGYNLQISWSTGALAGQSASACDHTL</sequence>
<accession>A0AC61PMC1</accession>
<gene>
    <name evidence="1" type="ORF">SAMN06297397_1995</name>
</gene>
<evidence type="ECO:0000313" key="1">
    <source>
        <dbReference type="EMBL" id="SMC68253.1"/>
    </source>
</evidence>